<reference evidence="1" key="1">
    <citation type="submission" date="2014-09" db="EMBL/GenBank/DDBJ databases">
        <authorList>
            <person name="Magalhaes I.L.F."/>
            <person name="Oliveira U."/>
            <person name="Santos F.R."/>
            <person name="Vidigal T.H.D.A."/>
            <person name="Brescovit A.D."/>
            <person name="Santos A.J."/>
        </authorList>
    </citation>
    <scope>NUCLEOTIDE SEQUENCE</scope>
    <source>
        <tissue evidence="1">Shoot tissue taken approximately 20 cm above the soil surface</tissue>
    </source>
</reference>
<dbReference type="EMBL" id="GBRH01238064">
    <property type="protein sequence ID" value="JAD59831.1"/>
    <property type="molecule type" value="Transcribed_RNA"/>
</dbReference>
<accession>A0A0A9B912</accession>
<organism evidence="1">
    <name type="scientific">Arundo donax</name>
    <name type="common">Giant reed</name>
    <name type="synonym">Donax arundinaceus</name>
    <dbReference type="NCBI Taxonomy" id="35708"/>
    <lineage>
        <taxon>Eukaryota</taxon>
        <taxon>Viridiplantae</taxon>
        <taxon>Streptophyta</taxon>
        <taxon>Embryophyta</taxon>
        <taxon>Tracheophyta</taxon>
        <taxon>Spermatophyta</taxon>
        <taxon>Magnoliopsida</taxon>
        <taxon>Liliopsida</taxon>
        <taxon>Poales</taxon>
        <taxon>Poaceae</taxon>
        <taxon>PACMAD clade</taxon>
        <taxon>Arundinoideae</taxon>
        <taxon>Arundineae</taxon>
        <taxon>Arundo</taxon>
    </lineage>
</organism>
<protein>
    <submittedName>
        <fullName evidence="1">MYB3R-5 (MYB DOMAIN PROTEIN 3R-5)</fullName>
    </submittedName>
</protein>
<name>A0A0A9B912_ARUDO</name>
<sequence length="29" mass="3232">MRPGNDLAMTDHFVGPYLFTRSMILSSSS</sequence>
<proteinExistence type="predicted"/>
<reference evidence="1" key="2">
    <citation type="journal article" date="2015" name="Data Brief">
        <title>Shoot transcriptome of the giant reed, Arundo donax.</title>
        <authorList>
            <person name="Barrero R.A."/>
            <person name="Guerrero F.D."/>
            <person name="Moolhuijzen P."/>
            <person name="Goolsby J.A."/>
            <person name="Tidwell J."/>
            <person name="Bellgard S.E."/>
            <person name="Bellgard M.I."/>
        </authorList>
    </citation>
    <scope>NUCLEOTIDE SEQUENCE</scope>
    <source>
        <tissue evidence="1">Shoot tissue taken approximately 20 cm above the soil surface</tissue>
    </source>
</reference>
<evidence type="ECO:0000313" key="1">
    <source>
        <dbReference type="EMBL" id="JAD59831.1"/>
    </source>
</evidence>
<dbReference type="AlphaFoldDB" id="A0A0A9B912"/>